<dbReference type="SUPFAM" id="SSF50969">
    <property type="entry name" value="YVTN repeat-like/Quinoprotein amine dehydrogenase"/>
    <property type="match status" value="1"/>
</dbReference>
<gene>
    <name evidence="2" type="ORF">HEB94_004498</name>
</gene>
<evidence type="ECO:0000313" key="3">
    <source>
        <dbReference type="Proteomes" id="UP000638648"/>
    </source>
</evidence>
<sequence>MPDFEELITTSLHRQAGQVDTSRRLAEEAYRRGRKVRTIRRVTAAVACAAALAVGVPLGVQQIGADGRHTPVEPAGTAPARTESPTPTPTTTPTPRATTTVPQKSPHPPARTTPPNTPSHTASPPAPPAPKLPVVIDVDYTKLPRGADPKVPWFADGVIHDGDREVPVPGLTDASFVYFVETSSGYVVNVACCAIGPQTYANHLIRSDGMVIRTLKADIVDVPVVSADGRMVAWTEEGATEDDPLSAVVVDAATGRELNRRQIDVVYPIAVGFIGDAVVLSESTVWSEPSRTLRWNVRNNTLTSESGTSRPEGTDGTRRILQRTRPDGPGKGCMAMFDTDRGRLAWENCAVDPWAFSYEGRYVSGRNASKNREEILDAGTGQTVVILGDRSSGMTLYAVEPDGALLFVESGGEDQARTLVRCGLNGRCERASDIHPNDDPGPPLTLPGVYPR</sequence>
<feature type="region of interest" description="Disordered" evidence="1">
    <location>
        <begin position="302"/>
        <end position="325"/>
    </location>
</feature>
<accession>A0A927RD10</accession>
<reference evidence="2" key="1">
    <citation type="submission" date="2020-10" db="EMBL/GenBank/DDBJ databases">
        <title>Sequencing the genomes of 1000 actinobacteria strains.</title>
        <authorList>
            <person name="Klenk H.-P."/>
        </authorList>
    </citation>
    <scope>NUCLEOTIDE SEQUENCE</scope>
    <source>
        <strain evidence="2">DSM 45354</strain>
    </source>
</reference>
<feature type="compositionally biased region" description="Polar residues" evidence="1">
    <location>
        <begin position="302"/>
        <end position="311"/>
    </location>
</feature>
<protein>
    <submittedName>
        <fullName evidence="2">Uncharacterized protein</fullName>
    </submittedName>
</protein>
<feature type="compositionally biased region" description="Basic and acidic residues" evidence="1">
    <location>
        <begin position="312"/>
        <end position="325"/>
    </location>
</feature>
<comment type="caution">
    <text evidence="2">The sequence shown here is derived from an EMBL/GenBank/DDBJ whole genome shotgun (WGS) entry which is preliminary data.</text>
</comment>
<evidence type="ECO:0000256" key="1">
    <source>
        <dbReference type="SAM" id="MobiDB-lite"/>
    </source>
</evidence>
<feature type="compositionally biased region" description="Pro residues" evidence="1">
    <location>
        <begin position="105"/>
        <end position="117"/>
    </location>
</feature>
<dbReference type="RefSeq" id="WP_192751565.1">
    <property type="nucleotide sequence ID" value="NZ_BAABJL010000207.1"/>
</dbReference>
<name>A0A927RD10_9ACTN</name>
<dbReference type="InterPro" id="IPR011044">
    <property type="entry name" value="Quino_amine_DH_bsu"/>
</dbReference>
<dbReference type="Proteomes" id="UP000638648">
    <property type="component" value="Unassembled WGS sequence"/>
</dbReference>
<proteinExistence type="predicted"/>
<dbReference type="EMBL" id="JADBEM010000001">
    <property type="protein sequence ID" value="MBE1607650.1"/>
    <property type="molecule type" value="Genomic_DNA"/>
</dbReference>
<feature type="region of interest" description="Disordered" evidence="1">
    <location>
        <begin position="65"/>
        <end position="132"/>
    </location>
</feature>
<feature type="region of interest" description="Disordered" evidence="1">
    <location>
        <begin position="430"/>
        <end position="452"/>
    </location>
</feature>
<keyword evidence="3" id="KW-1185">Reference proteome</keyword>
<organism evidence="2 3">
    <name type="scientific">Actinopolymorpha pittospori</name>
    <dbReference type="NCBI Taxonomy" id="648752"/>
    <lineage>
        <taxon>Bacteria</taxon>
        <taxon>Bacillati</taxon>
        <taxon>Actinomycetota</taxon>
        <taxon>Actinomycetes</taxon>
        <taxon>Propionibacteriales</taxon>
        <taxon>Actinopolymorphaceae</taxon>
        <taxon>Actinopolymorpha</taxon>
    </lineage>
</organism>
<evidence type="ECO:0000313" key="2">
    <source>
        <dbReference type="EMBL" id="MBE1607650.1"/>
    </source>
</evidence>
<dbReference type="AlphaFoldDB" id="A0A927RD10"/>